<dbReference type="AlphaFoldDB" id="A0A9D1GFX5"/>
<dbReference type="SUPFAM" id="SSF56281">
    <property type="entry name" value="Metallo-hydrolase/oxidoreductase"/>
    <property type="match status" value="1"/>
</dbReference>
<sequence>MRVEFLGTGTSTGVPMIGCRCDVCRSKDSRDRRLRSSVCLTVDDKNILIDCGPDFRQQMLRSGIDHIDAVLLTHEHYDHTSGLDELRNFSRNNPIPIYAEPNVLDIIHQRLFYCFSEQPNPGVAHLELKAIENLSPFTLFGIDIEPVRVWHYRLPIIGYRIGRFAYITDMLTIPDGECAKLSNLDTLVVNALRHKPHISHQNLESALTFIAQLNPEQAYITHMSHQIGFHEIEEKKLPRNVAFAYDGLTISVSDN</sequence>
<evidence type="ECO:0000313" key="3">
    <source>
        <dbReference type="Proteomes" id="UP000886722"/>
    </source>
</evidence>
<reference evidence="2" key="1">
    <citation type="submission" date="2020-10" db="EMBL/GenBank/DDBJ databases">
        <authorList>
            <person name="Gilroy R."/>
        </authorList>
    </citation>
    <scope>NUCLEOTIDE SEQUENCE</scope>
    <source>
        <strain evidence="2">21143</strain>
    </source>
</reference>
<dbReference type="PANTHER" id="PTHR42663:SF6">
    <property type="entry name" value="HYDROLASE C777.06C-RELATED"/>
    <property type="match status" value="1"/>
</dbReference>
<dbReference type="Pfam" id="PF12706">
    <property type="entry name" value="Lactamase_B_2"/>
    <property type="match status" value="1"/>
</dbReference>
<evidence type="ECO:0000259" key="1">
    <source>
        <dbReference type="Pfam" id="PF12706"/>
    </source>
</evidence>
<dbReference type="InterPro" id="IPR036866">
    <property type="entry name" value="RibonucZ/Hydroxyglut_hydro"/>
</dbReference>
<dbReference type="Proteomes" id="UP000886722">
    <property type="component" value="Unassembled WGS sequence"/>
</dbReference>
<gene>
    <name evidence="2" type="ORF">IAD06_10335</name>
</gene>
<evidence type="ECO:0000313" key="2">
    <source>
        <dbReference type="EMBL" id="HIT40412.1"/>
    </source>
</evidence>
<dbReference type="InterPro" id="IPR001279">
    <property type="entry name" value="Metallo-B-lactamas"/>
</dbReference>
<organism evidence="2 3">
    <name type="scientific">Candidatus Caccoplasma intestinavium</name>
    <dbReference type="NCBI Taxonomy" id="2840716"/>
    <lineage>
        <taxon>Bacteria</taxon>
        <taxon>Pseudomonadati</taxon>
        <taxon>Bacteroidota</taxon>
        <taxon>Bacteroidia</taxon>
        <taxon>Bacteroidales</taxon>
        <taxon>Bacteroidaceae</taxon>
        <taxon>Bacteroidaceae incertae sedis</taxon>
        <taxon>Candidatus Caccoplasma</taxon>
    </lineage>
</organism>
<reference evidence="2" key="2">
    <citation type="journal article" date="2021" name="PeerJ">
        <title>Extensive microbial diversity within the chicken gut microbiome revealed by metagenomics and culture.</title>
        <authorList>
            <person name="Gilroy R."/>
            <person name="Ravi A."/>
            <person name="Getino M."/>
            <person name="Pursley I."/>
            <person name="Horton D.L."/>
            <person name="Alikhan N.F."/>
            <person name="Baker D."/>
            <person name="Gharbi K."/>
            <person name="Hall N."/>
            <person name="Watson M."/>
            <person name="Adriaenssens E.M."/>
            <person name="Foster-Nyarko E."/>
            <person name="Jarju S."/>
            <person name="Secka A."/>
            <person name="Antonio M."/>
            <person name="Oren A."/>
            <person name="Chaudhuri R.R."/>
            <person name="La Ragione R."/>
            <person name="Hildebrand F."/>
            <person name="Pallen M.J."/>
        </authorList>
    </citation>
    <scope>NUCLEOTIDE SEQUENCE</scope>
    <source>
        <strain evidence="2">21143</strain>
    </source>
</reference>
<proteinExistence type="predicted"/>
<dbReference type="Gene3D" id="3.60.15.10">
    <property type="entry name" value="Ribonuclease Z/Hydroxyacylglutathione hydrolase-like"/>
    <property type="match status" value="1"/>
</dbReference>
<name>A0A9D1GFX5_9BACT</name>
<protein>
    <submittedName>
        <fullName evidence="2">MBL fold metallo-hydrolase</fullName>
    </submittedName>
</protein>
<comment type="caution">
    <text evidence="2">The sequence shown here is derived from an EMBL/GenBank/DDBJ whole genome shotgun (WGS) entry which is preliminary data.</text>
</comment>
<feature type="domain" description="Metallo-beta-lactamase" evidence="1">
    <location>
        <begin position="46"/>
        <end position="223"/>
    </location>
</feature>
<dbReference type="PANTHER" id="PTHR42663">
    <property type="entry name" value="HYDROLASE C777.06C-RELATED-RELATED"/>
    <property type="match status" value="1"/>
</dbReference>
<dbReference type="CDD" id="cd16279">
    <property type="entry name" value="metallo-hydrolase-like_MBL-fold"/>
    <property type="match status" value="1"/>
</dbReference>
<accession>A0A9D1GFX5</accession>
<dbReference type="EMBL" id="DVKT01000075">
    <property type="protein sequence ID" value="HIT40412.1"/>
    <property type="molecule type" value="Genomic_DNA"/>
</dbReference>